<keyword evidence="7" id="KW-0378">Hydrolase</keyword>
<evidence type="ECO:0000256" key="4">
    <source>
        <dbReference type="ARBA" id="ARBA00013039"/>
    </source>
</evidence>
<protein>
    <recommendedName>
        <fullName evidence="12">Rhomboid-related protein 1</fullName>
        <ecNumber evidence="4">3.4.21.105</ecNumber>
    </recommendedName>
    <alternativeName>
        <fullName evidence="13">Rhomboid-like protein 1</fullName>
    </alternativeName>
</protein>
<evidence type="ECO:0000256" key="3">
    <source>
        <dbReference type="ARBA" id="ARBA00009045"/>
    </source>
</evidence>
<comment type="similarity">
    <text evidence="3 14">Belongs to the peptidase S54 family.</text>
</comment>
<feature type="transmembrane region" description="Helical" evidence="15">
    <location>
        <begin position="338"/>
        <end position="360"/>
    </location>
</feature>
<dbReference type="GO" id="GO:0016020">
    <property type="term" value="C:membrane"/>
    <property type="evidence" value="ECO:0007669"/>
    <property type="project" value="UniProtKB-SubCell"/>
</dbReference>
<dbReference type="KEGG" id="ccar:109094129"/>
<dbReference type="GeneID" id="109094129"/>
<dbReference type="OrthoDB" id="418595at2759"/>
<evidence type="ECO:0000256" key="13">
    <source>
        <dbReference type="ARBA" id="ARBA00083324"/>
    </source>
</evidence>
<evidence type="ECO:0000256" key="1">
    <source>
        <dbReference type="ARBA" id="ARBA00000156"/>
    </source>
</evidence>
<reference evidence="17 18" key="1">
    <citation type="submission" date="2025-04" db="UniProtKB">
        <authorList>
            <consortium name="RefSeq"/>
        </authorList>
    </citation>
    <scope>IDENTIFICATION</scope>
    <source>
        <tissue evidence="17 18">Muscle</tissue>
    </source>
</reference>
<dbReference type="RefSeq" id="XP_042570675.1">
    <property type="nucleotide sequence ID" value="XM_042714741.1"/>
</dbReference>
<feature type="domain" description="Peptidase S54 rhomboid" evidence="16">
    <location>
        <begin position="177"/>
        <end position="327"/>
    </location>
</feature>
<evidence type="ECO:0000256" key="11">
    <source>
        <dbReference type="ARBA" id="ARBA00057065"/>
    </source>
</evidence>
<keyword evidence="6 15" id="KW-0812">Transmembrane</keyword>
<dbReference type="AlphaFoldDB" id="A0A9Q9VT64"/>
<feature type="transmembrane region" description="Helical" evidence="15">
    <location>
        <begin position="247"/>
        <end position="265"/>
    </location>
</feature>
<evidence type="ECO:0000256" key="6">
    <source>
        <dbReference type="ARBA" id="ARBA00022692"/>
    </source>
</evidence>
<keyword evidence="8" id="KW-0720">Serine protease</keyword>
<organism evidence="17">
    <name type="scientific">Cyprinus carpio</name>
    <name type="common">Common carp</name>
    <dbReference type="NCBI Taxonomy" id="7962"/>
    <lineage>
        <taxon>Eukaryota</taxon>
        <taxon>Metazoa</taxon>
        <taxon>Chordata</taxon>
        <taxon>Craniata</taxon>
        <taxon>Vertebrata</taxon>
        <taxon>Euteleostomi</taxon>
        <taxon>Actinopterygii</taxon>
        <taxon>Neopterygii</taxon>
        <taxon>Teleostei</taxon>
        <taxon>Ostariophysi</taxon>
        <taxon>Cypriniformes</taxon>
        <taxon>Cyprinidae</taxon>
        <taxon>Cyprininae</taxon>
        <taxon>Cyprinus</taxon>
    </lineage>
</organism>
<dbReference type="EC" id="3.4.21.105" evidence="4"/>
<dbReference type="PIRSF" id="PIRSF037470">
    <property type="entry name" value="Rhomboid"/>
    <property type="match status" value="1"/>
</dbReference>
<feature type="transmembrane region" description="Helical" evidence="15">
    <location>
        <begin position="277"/>
        <end position="295"/>
    </location>
</feature>
<accession>A0A9Q9VT64</accession>
<dbReference type="InterPro" id="IPR022764">
    <property type="entry name" value="Peptidase_S54_rhomboid_dom"/>
</dbReference>
<feature type="transmembrane region" description="Helical" evidence="15">
    <location>
        <begin position="307"/>
        <end position="326"/>
    </location>
</feature>
<evidence type="ECO:0000256" key="8">
    <source>
        <dbReference type="ARBA" id="ARBA00022825"/>
    </source>
</evidence>
<evidence type="ECO:0000259" key="16">
    <source>
        <dbReference type="Pfam" id="PF01694"/>
    </source>
</evidence>
<keyword evidence="10 15" id="KW-0472">Membrane</keyword>
<dbReference type="PANTHER" id="PTHR45840">
    <property type="entry name" value="RHOMBOID-RELATED PROTEIN"/>
    <property type="match status" value="1"/>
</dbReference>
<sequence length="373" mass="42513">MDRSSLFQLIQEQLDPEQTGFIAVENFTSLAEHHELQLDPSKLEMLLALVQSNEHGHVCYQELIELLNSKRSSSFRRAIANGRRTLQREILLDETGLGVYKRFVRYVAYEILPCETDRRWYFHQSRLCPPPVFMAILTIVQIIVFMCYGVMLNKWVLQTYQPDFMKSPLVYHPGHRAQIWRFFSYMFMHVGLEQLGFNALLQLMIGVPLEMVHGILRISLLYMAGVIAGSLTVSITDMRAPVVGGSGGVYALCSAHLANVVMNWAGMKCPYKLLRMILALVCMSSEVGRAVWLRFSPPLPSSGPQPSFMAHLSGAVVGISMGLLILRSYEESLHKQCSWWWVLIFSFITFLLFAIFWNIFAYELLGVQIPPPP</sequence>
<feature type="transmembrane region" description="Helical" evidence="15">
    <location>
        <begin position="215"/>
        <end position="235"/>
    </location>
</feature>
<dbReference type="PANTHER" id="PTHR45840:SF4">
    <property type="entry name" value="RHOMBOID-RELATED PROTEIN 1"/>
    <property type="match status" value="1"/>
</dbReference>
<feature type="transmembrane region" description="Helical" evidence="15">
    <location>
        <begin position="182"/>
        <end position="203"/>
    </location>
</feature>
<dbReference type="GO" id="GO:0006508">
    <property type="term" value="P:proteolysis"/>
    <property type="evidence" value="ECO:0007669"/>
    <property type="project" value="UniProtKB-KW"/>
</dbReference>
<evidence type="ECO:0000256" key="15">
    <source>
        <dbReference type="SAM" id="Phobius"/>
    </source>
</evidence>
<dbReference type="RefSeq" id="XP_042570674.1">
    <property type="nucleotide sequence ID" value="XM_042714740.1"/>
</dbReference>
<dbReference type="Proteomes" id="UP001155660">
    <property type="component" value="Chromosome A24"/>
</dbReference>
<evidence type="ECO:0000256" key="5">
    <source>
        <dbReference type="ARBA" id="ARBA00022670"/>
    </source>
</evidence>
<comment type="catalytic activity">
    <reaction evidence="1">
        <text>Cleaves type-1 transmembrane domains using a catalytic dyad composed of serine and histidine that are contributed by different transmembrane domains.</text>
        <dbReference type="EC" id="3.4.21.105"/>
    </reaction>
</comment>
<evidence type="ECO:0000256" key="14">
    <source>
        <dbReference type="PIRNR" id="PIRNR037470"/>
    </source>
</evidence>
<comment type="function">
    <text evidence="11">May be involved in regulated intramembrane proteolysis and the subsequent release of functional polypeptides from their membrane anchors.</text>
</comment>
<evidence type="ECO:0000256" key="9">
    <source>
        <dbReference type="ARBA" id="ARBA00022989"/>
    </source>
</evidence>
<keyword evidence="5" id="KW-0645">Protease</keyword>
<dbReference type="FunFam" id="1.10.238.10:FF:000279">
    <property type="entry name" value="Rhomboid, veinlet-like 3 (Drosophila)"/>
    <property type="match status" value="1"/>
</dbReference>
<name>A0A9Q9VT64_CYPCA</name>
<evidence type="ECO:0000313" key="18">
    <source>
        <dbReference type="RefSeq" id="XP_042570675.1"/>
    </source>
</evidence>
<dbReference type="Pfam" id="PF01694">
    <property type="entry name" value="Rhomboid"/>
    <property type="match status" value="1"/>
</dbReference>
<comment type="subcellular location">
    <subcellularLocation>
        <location evidence="2">Membrane</location>
        <topology evidence="2">Multi-pass membrane protein</topology>
    </subcellularLocation>
</comment>
<feature type="transmembrane region" description="Helical" evidence="15">
    <location>
        <begin position="132"/>
        <end position="151"/>
    </location>
</feature>
<dbReference type="FunFam" id="1.20.1540.10:FF:000006">
    <property type="entry name" value="rhomboid-related protein 1 isoform X1"/>
    <property type="match status" value="1"/>
</dbReference>
<evidence type="ECO:0000256" key="12">
    <source>
        <dbReference type="ARBA" id="ARBA00069177"/>
    </source>
</evidence>
<evidence type="ECO:0000256" key="7">
    <source>
        <dbReference type="ARBA" id="ARBA00022801"/>
    </source>
</evidence>
<dbReference type="InterPro" id="IPR051739">
    <property type="entry name" value="Rhomboid_IM_Serine_Proteases"/>
</dbReference>
<dbReference type="InterPro" id="IPR017213">
    <property type="entry name" value="Peptidase_S54_rhomboid_met"/>
</dbReference>
<dbReference type="GO" id="GO:0004252">
    <property type="term" value="F:serine-type endopeptidase activity"/>
    <property type="evidence" value="ECO:0007669"/>
    <property type="project" value="InterPro"/>
</dbReference>
<evidence type="ECO:0000256" key="2">
    <source>
        <dbReference type="ARBA" id="ARBA00004141"/>
    </source>
</evidence>
<gene>
    <name evidence="17 18" type="primary">LOC109094129</name>
</gene>
<proteinExistence type="inferred from homology"/>
<evidence type="ECO:0000256" key="10">
    <source>
        <dbReference type="ARBA" id="ARBA00023136"/>
    </source>
</evidence>
<evidence type="ECO:0000313" key="17">
    <source>
        <dbReference type="RefSeq" id="XP_042570674.1"/>
    </source>
</evidence>
<keyword evidence="9 15" id="KW-1133">Transmembrane helix</keyword>